<name>A0ABT1RP81_9FIRM</name>
<evidence type="ECO:0000313" key="2">
    <source>
        <dbReference type="EMBL" id="MCQ4636969.1"/>
    </source>
</evidence>
<gene>
    <name evidence="2" type="ORF">NE619_09515</name>
</gene>
<dbReference type="Proteomes" id="UP001524502">
    <property type="component" value="Unassembled WGS sequence"/>
</dbReference>
<dbReference type="SMART" id="SM00421">
    <property type="entry name" value="HTH_LUXR"/>
    <property type="match status" value="1"/>
</dbReference>
<dbReference type="Pfam" id="PF00196">
    <property type="entry name" value="GerE"/>
    <property type="match status" value="1"/>
</dbReference>
<dbReference type="Gene3D" id="1.10.10.10">
    <property type="entry name" value="Winged helix-like DNA-binding domain superfamily/Winged helix DNA-binding domain"/>
    <property type="match status" value="1"/>
</dbReference>
<dbReference type="PRINTS" id="PR00038">
    <property type="entry name" value="HTHLUXR"/>
</dbReference>
<keyword evidence="3" id="KW-1185">Reference proteome</keyword>
<dbReference type="CDD" id="cd06170">
    <property type="entry name" value="LuxR_C_like"/>
    <property type="match status" value="1"/>
</dbReference>
<organism evidence="2 3">
    <name type="scientific">Anaerovorax odorimutans</name>
    <dbReference type="NCBI Taxonomy" id="109327"/>
    <lineage>
        <taxon>Bacteria</taxon>
        <taxon>Bacillati</taxon>
        <taxon>Bacillota</taxon>
        <taxon>Clostridia</taxon>
        <taxon>Peptostreptococcales</taxon>
        <taxon>Anaerovoracaceae</taxon>
        <taxon>Anaerovorax</taxon>
    </lineage>
</organism>
<evidence type="ECO:0000259" key="1">
    <source>
        <dbReference type="PROSITE" id="PS50043"/>
    </source>
</evidence>
<protein>
    <submittedName>
        <fullName evidence="2">Helix-turn-helix transcriptional regulator</fullName>
    </submittedName>
</protein>
<accession>A0ABT1RP81</accession>
<sequence>MIKQFDLSYIRVINQMIANLYNDELSLHSRIVNFLNSLMSIIYFDRATILFYSQDEDGEYYKHSSISLNWDELHDVVQTYDEIYCKVDDTLAIFDQKTPIIFKSSTFFNQEERKNNAYWTEYLIPNNCIYSLEGNLSLKNKKNIRGAFNLYRGREKNDFTNEEVAIMELFQIHLSNVLKYYGETDDKSSVLFMLENYKCVGIATLDENCQVVRNNATYNEIMETPEVRKKISGKAVSLCMSLMPGNNPENRDSVEFKFEDIPYFMEVTKIDAVNTNDSIKYVCLVYNLSHFIQQTLNQAREKYRLSLKEFAVLKAVLNGKSNEEISEEQFISLSSVKKYLASMYGKMGIKNQKQIFEKLKLQ</sequence>
<dbReference type="InterPro" id="IPR036388">
    <property type="entry name" value="WH-like_DNA-bd_sf"/>
</dbReference>
<dbReference type="SUPFAM" id="SSF46894">
    <property type="entry name" value="C-terminal effector domain of the bipartite response regulators"/>
    <property type="match status" value="1"/>
</dbReference>
<evidence type="ECO:0000313" key="3">
    <source>
        <dbReference type="Proteomes" id="UP001524502"/>
    </source>
</evidence>
<dbReference type="InterPro" id="IPR016032">
    <property type="entry name" value="Sig_transdc_resp-reg_C-effctor"/>
</dbReference>
<comment type="caution">
    <text evidence="2">The sequence shown here is derived from an EMBL/GenBank/DDBJ whole genome shotgun (WGS) entry which is preliminary data.</text>
</comment>
<feature type="domain" description="HTH luxR-type" evidence="1">
    <location>
        <begin position="298"/>
        <end position="362"/>
    </location>
</feature>
<dbReference type="RefSeq" id="WP_256132158.1">
    <property type="nucleotide sequence ID" value="NZ_JANFXK010000009.1"/>
</dbReference>
<dbReference type="EMBL" id="JANFXK010000009">
    <property type="protein sequence ID" value="MCQ4636969.1"/>
    <property type="molecule type" value="Genomic_DNA"/>
</dbReference>
<dbReference type="InterPro" id="IPR000792">
    <property type="entry name" value="Tscrpt_reg_LuxR_C"/>
</dbReference>
<proteinExistence type="predicted"/>
<dbReference type="PROSITE" id="PS50043">
    <property type="entry name" value="HTH_LUXR_2"/>
    <property type="match status" value="1"/>
</dbReference>
<reference evidence="2 3" key="1">
    <citation type="submission" date="2022-06" db="EMBL/GenBank/DDBJ databases">
        <title>Isolation of gut microbiota from human fecal samples.</title>
        <authorList>
            <person name="Pamer E.G."/>
            <person name="Barat B."/>
            <person name="Waligurski E."/>
            <person name="Medina S."/>
            <person name="Paddock L."/>
            <person name="Mostad J."/>
        </authorList>
    </citation>
    <scope>NUCLEOTIDE SEQUENCE [LARGE SCALE GENOMIC DNA]</scope>
    <source>
        <strain evidence="2 3">SL.3.17</strain>
    </source>
</reference>